<dbReference type="InterPro" id="IPR052062">
    <property type="entry name" value="Murein_DD/LD_carboxypeptidase"/>
</dbReference>
<organism evidence="8 9">
    <name type="scientific">Flammeovirga agarivorans</name>
    <dbReference type="NCBI Taxonomy" id="2726742"/>
    <lineage>
        <taxon>Bacteria</taxon>
        <taxon>Pseudomonadati</taxon>
        <taxon>Bacteroidota</taxon>
        <taxon>Cytophagia</taxon>
        <taxon>Cytophagales</taxon>
        <taxon>Flammeovirgaceae</taxon>
        <taxon>Flammeovirga</taxon>
    </lineage>
</organism>
<dbReference type="Gene3D" id="3.90.1720.10">
    <property type="entry name" value="endopeptidase domain like (from Nostoc punctiforme)"/>
    <property type="match status" value="1"/>
</dbReference>
<dbReference type="PANTHER" id="PTHR47360:SF1">
    <property type="entry name" value="ENDOPEPTIDASE NLPC-RELATED"/>
    <property type="match status" value="1"/>
</dbReference>
<dbReference type="PROSITE" id="PS51935">
    <property type="entry name" value="NLPC_P60"/>
    <property type="match status" value="1"/>
</dbReference>
<feature type="domain" description="NlpC/P60" evidence="7">
    <location>
        <begin position="42"/>
        <end position="168"/>
    </location>
</feature>
<dbReference type="SUPFAM" id="SSF54001">
    <property type="entry name" value="Cysteine proteinases"/>
    <property type="match status" value="1"/>
</dbReference>
<dbReference type="RefSeq" id="WP_168881910.1">
    <property type="nucleotide sequence ID" value="NZ_JABAIL010000002.1"/>
</dbReference>
<sequence length="168" mass="18035">MQKTTILKAIIGLFFSLVIFSCGDNQKTNETSSNSGSSMAQTEKAALAVSTAKDYIGTPYKSAGVDKEGVDASALTMLSWKAAGVKLARIAQEQSRQGQQVVMDQVSSGDLVFFAQNKGGKQVSLCGIVTKKTAQGFNFIYTSSKDGVKETAFSPYWKDRLVVIKRVG</sequence>
<dbReference type="InterPro" id="IPR000064">
    <property type="entry name" value="NLP_P60_dom"/>
</dbReference>
<evidence type="ECO:0000313" key="8">
    <source>
        <dbReference type="EMBL" id="NLR91213.1"/>
    </source>
</evidence>
<feature type="chain" id="PRO_5031417453" evidence="6">
    <location>
        <begin position="22"/>
        <end position="168"/>
    </location>
</feature>
<dbReference type="Pfam" id="PF00877">
    <property type="entry name" value="NLPC_P60"/>
    <property type="match status" value="1"/>
</dbReference>
<keyword evidence="3 6" id="KW-0732">Signal</keyword>
<keyword evidence="2" id="KW-0645">Protease</keyword>
<evidence type="ECO:0000256" key="1">
    <source>
        <dbReference type="ARBA" id="ARBA00007074"/>
    </source>
</evidence>
<dbReference type="PROSITE" id="PS51257">
    <property type="entry name" value="PROKAR_LIPOPROTEIN"/>
    <property type="match status" value="1"/>
</dbReference>
<keyword evidence="5" id="KW-0788">Thiol protease</keyword>
<evidence type="ECO:0000259" key="7">
    <source>
        <dbReference type="PROSITE" id="PS51935"/>
    </source>
</evidence>
<evidence type="ECO:0000256" key="4">
    <source>
        <dbReference type="ARBA" id="ARBA00022801"/>
    </source>
</evidence>
<protein>
    <submittedName>
        <fullName evidence="8">C40 family peptidase</fullName>
    </submittedName>
</protein>
<proteinExistence type="inferred from homology"/>
<comment type="similarity">
    <text evidence="1">Belongs to the peptidase C40 family.</text>
</comment>
<dbReference type="EMBL" id="JABAIL010000002">
    <property type="protein sequence ID" value="NLR91213.1"/>
    <property type="molecule type" value="Genomic_DNA"/>
</dbReference>
<gene>
    <name evidence="8" type="ORF">HGP29_08340</name>
</gene>
<reference evidence="8 9" key="1">
    <citation type="submission" date="2020-04" db="EMBL/GenBank/DDBJ databases">
        <title>Flammeovirga sp. SR4, a novel species isolated from seawater.</title>
        <authorList>
            <person name="Wang X."/>
        </authorList>
    </citation>
    <scope>NUCLEOTIDE SEQUENCE [LARGE SCALE GENOMIC DNA]</scope>
    <source>
        <strain evidence="8 9">SR4</strain>
    </source>
</reference>
<dbReference type="AlphaFoldDB" id="A0A7X8SJ54"/>
<keyword evidence="4" id="KW-0378">Hydrolase</keyword>
<evidence type="ECO:0000256" key="6">
    <source>
        <dbReference type="SAM" id="SignalP"/>
    </source>
</evidence>
<feature type="signal peptide" evidence="6">
    <location>
        <begin position="1"/>
        <end position="21"/>
    </location>
</feature>
<dbReference type="GO" id="GO:0008234">
    <property type="term" value="F:cysteine-type peptidase activity"/>
    <property type="evidence" value="ECO:0007669"/>
    <property type="project" value="UniProtKB-KW"/>
</dbReference>
<name>A0A7X8SJ54_9BACT</name>
<dbReference type="PANTHER" id="PTHR47360">
    <property type="entry name" value="MUREIN DD-ENDOPEPTIDASE MEPS/MUREIN LD-CARBOXYPEPTIDASE"/>
    <property type="match status" value="1"/>
</dbReference>
<dbReference type="InterPro" id="IPR038765">
    <property type="entry name" value="Papain-like_cys_pep_sf"/>
</dbReference>
<evidence type="ECO:0000256" key="2">
    <source>
        <dbReference type="ARBA" id="ARBA00022670"/>
    </source>
</evidence>
<accession>A0A7X8SJ54</accession>
<comment type="caution">
    <text evidence="8">The sequence shown here is derived from an EMBL/GenBank/DDBJ whole genome shotgun (WGS) entry which is preliminary data.</text>
</comment>
<evidence type="ECO:0000256" key="5">
    <source>
        <dbReference type="ARBA" id="ARBA00022807"/>
    </source>
</evidence>
<keyword evidence="9" id="KW-1185">Reference proteome</keyword>
<evidence type="ECO:0000256" key="3">
    <source>
        <dbReference type="ARBA" id="ARBA00022729"/>
    </source>
</evidence>
<evidence type="ECO:0000313" key="9">
    <source>
        <dbReference type="Proteomes" id="UP000585050"/>
    </source>
</evidence>
<dbReference type="Proteomes" id="UP000585050">
    <property type="component" value="Unassembled WGS sequence"/>
</dbReference>
<dbReference type="GO" id="GO:0006508">
    <property type="term" value="P:proteolysis"/>
    <property type="evidence" value="ECO:0007669"/>
    <property type="project" value="UniProtKB-KW"/>
</dbReference>